<dbReference type="Pfam" id="PF00001">
    <property type="entry name" value="7tm_1"/>
    <property type="match status" value="1"/>
</dbReference>
<evidence type="ECO:0000256" key="8">
    <source>
        <dbReference type="ARBA" id="ARBA00023224"/>
    </source>
</evidence>
<dbReference type="RefSeq" id="XP_038071703.1">
    <property type="nucleotide sequence ID" value="XM_038215775.1"/>
</dbReference>
<feature type="region of interest" description="Disordered" evidence="9">
    <location>
        <begin position="281"/>
        <end position="301"/>
    </location>
</feature>
<dbReference type="PROSITE" id="PS50262">
    <property type="entry name" value="G_PROTEIN_RECEP_F1_2"/>
    <property type="match status" value="1"/>
</dbReference>
<organism evidence="12 13">
    <name type="scientific">Patiria miniata</name>
    <name type="common">Bat star</name>
    <name type="synonym">Asterina miniata</name>
    <dbReference type="NCBI Taxonomy" id="46514"/>
    <lineage>
        <taxon>Eukaryota</taxon>
        <taxon>Metazoa</taxon>
        <taxon>Echinodermata</taxon>
        <taxon>Eleutherozoa</taxon>
        <taxon>Asterozoa</taxon>
        <taxon>Asteroidea</taxon>
        <taxon>Valvatacea</taxon>
        <taxon>Valvatida</taxon>
        <taxon>Asterinidae</taxon>
        <taxon>Patiria</taxon>
    </lineage>
</organism>
<evidence type="ECO:0000313" key="13">
    <source>
        <dbReference type="Proteomes" id="UP000887568"/>
    </source>
</evidence>
<feature type="transmembrane region" description="Helical" evidence="10">
    <location>
        <begin position="346"/>
        <end position="366"/>
    </location>
</feature>
<dbReference type="GO" id="GO:0004930">
    <property type="term" value="F:G protein-coupled receptor activity"/>
    <property type="evidence" value="ECO:0007669"/>
    <property type="project" value="UniProtKB-KW"/>
</dbReference>
<dbReference type="InterPro" id="IPR017452">
    <property type="entry name" value="GPCR_Rhodpsn_7TM"/>
</dbReference>
<dbReference type="PANTHER" id="PTHR24228">
    <property type="entry name" value="B2 BRADYKININ RECEPTOR/ANGIOTENSIN II RECEPTOR"/>
    <property type="match status" value="1"/>
</dbReference>
<feature type="transmembrane region" description="Helical" evidence="10">
    <location>
        <begin position="88"/>
        <end position="108"/>
    </location>
</feature>
<feature type="transmembrane region" description="Helical" evidence="10">
    <location>
        <begin position="129"/>
        <end position="151"/>
    </location>
</feature>
<keyword evidence="3 10" id="KW-0812">Transmembrane</keyword>
<evidence type="ECO:0000313" key="12">
    <source>
        <dbReference type="EnsemblMetazoa" id="XP_038071703.1"/>
    </source>
</evidence>
<evidence type="ECO:0000256" key="1">
    <source>
        <dbReference type="ARBA" id="ARBA00004651"/>
    </source>
</evidence>
<feature type="transmembrane region" description="Helical" evidence="10">
    <location>
        <begin position="175"/>
        <end position="197"/>
    </location>
</feature>
<evidence type="ECO:0000256" key="6">
    <source>
        <dbReference type="ARBA" id="ARBA00023136"/>
    </source>
</evidence>
<dbReference type="EnsemblMetazoa" id="XM_038215775.1">
    <property type="protein sequence ID" value="XP_038071703.1"/>
    <property type="gene ID" value="LOC119740453"/>
</dbReference>
<dbReference type="CDD" id="cd00637">
    <property type="entry name" value="7tm_classA_rhodopsin-like"/>
    <property type="match status" value="1"/>
</dbReference>
<feature type="domain" description="G-protein coupled receptors family 1 profile" evidence="11">
    <location>
        <begin position="29"/>
        <end position="363"/>
    </location>
</feature>
<dbReference type="AlphaFoldDB" id="A0A914B6F4"/>
<evidence type="ECO:0000256" key="2">
    <source>
        <dbReference type="ARBA" id="ARBA00022475"/>
    </source>
</evidence>
<dbReference type="PANTHER" id="PTHR24228:SF74">
    <property type="entry name" value="G-PROTEIN COUPLED RECEPTORS FAMILY 1 PROFILE DOMAIN-CONTAINING PROTEIN"/>
    <property type="match status" value="1"/>
</dbReference>
<name>A0A914B6F4_PATMI</name>
<accession>A0A914B6F4</accession>
<protein>
    <recommendedName>
        <fullName evidence="11">G-protein coupled receptors family 1 profile domain-containing protein</fullName>
    </recommendedName>
</protein>
<dbReference type="Gene3D" id="1.20.1070.10">
    <property type="entry name" value="Rhodopsin 7-helix transmembrane proteins"/>
    <property type="match status" value="1"/>
</dbReference>
<keyword evidence="4 10" id="KW-1133">Transmembrane helix</keyword>
<evidence type="ECO:0000259" key="11">
    <source>
        <dbReference type="PROSITE" id="PS50262"/>
    </source>
</evidence>
<keyword evidence="7" id="KW-0675">Receptor</keyword>
<feature type="transmembrane region" description="Helical" evidence="10">
    <location>
        <begin position="51"/>
        <end position="72"/>
    </location>
</feature>
<dbReference type="SUPFAM" id="SSF81321">
    <property type="entry name" value="Family A G protein-coupled receptor-like"/>
    <property type="match status" value="1"/>
</dbReference>
<comment type="subcellular location">
    <subcellularLocation>
        <location evidence="1">Cell membrane</location>
        <topology evidence="1">Multi-pass membrane protein</topology>
    </subcellularLocation>
</comment>
<dbReference type="OMA" id="WINPCIN"/>
<keyword evidence="5" id="KW-0297">G-protein coupled receptor</keyword>
<dbReference type="InterPro" id="IPR000276">
    <property type="entry name" value="GPCR_Rhodpsn"/>
</dbReference>
<evidence type="ECO:0000256" key="10">
    <source>
        <dbReference type="SAM" id="Phobius"/>
    </source>
</evidence>
<dbReference type="OrthoDB" id="6117944at2759"/>
<dbReference type="SMART" id="SM01381">
    <property type="entry name" value="7TM_GPCR_Srsx"/>
    <property type="match status" value="1"/>
</dbReference>
<proteinExistence type="predicted"/>
<sequence>MENFPVEYPVLYYVDAVWLGLVSIAGVIGNLLALCAVATTPSLRTSTQLHITILAAVDFVVTAVIVPCRIATEYFSGQWPRHVPWCHFLAYLAIFFIGFSLQQLTFLAQIRYLRVTKSDAVYRRFTSKPAVIGLQVYAVCGTCIVGLLPLYSDFGSVGYSSKVHFCIFTGRNQQLLAILSIVSALGMIPMFYGLTFLHVRAHRRRVGNWRGLGGGSIQPENTEFQSDGMALSVITTGQATETLTTCQHESTTRGNNSSGDQRHLTDKMTIEIPATVNSAAEAPVSRPVPAPKNAARVRPKKGPTKESVKITRNLLLIFCAYICCWLPWCILSLIEPYVDAPVSVHHVLINMLWTNSCINPYLYASMSRNYRKAFRKCLAVNRLFNR</sequence>
<evidence type="ECO:0000256" key="3">
    <source>
        <dbReference type="ARBA" id="ARBA00022692"/>
    </source>
</evidence>
<evidence type="ECO:0000256" key="5">
    <source>
        <dbReference type="ARBA" id="ARBA00023040"/>
    </source>
</evidence>
<reference evidence="12" key="1">
    <citation type="submission" date="2022-11" db="UniProtKB">
        <authorList>
            <consortium name="EnsemblMetazoa"/>
        </authorList>
    </citation>
    <scope>IDENTIFICATION</scope>
</reference>
<evidence type="ECO:0000256" key="9">
    <source>
        <dbReference type="SAM" id="MobiDB-lite"/>
    </source>
</evidence>
<feature type="transmembrane region" description="Helical" evidence="10">
    <location>
        <begin position="314"/>
        <end position="334"/>
    </location>
</feature>
<evidence type="ECO:0000256" key="4">
    <source>
        <dbReference type="ARBA" id="ARBA00022989"/>
    </source>
</evidence>
<dbReference type="Proteomes" id="UP000887568">
    <property type="component" value="Unplaced"/>
</dbReference>
<keyword evidence="6 10" id="KW-0472">Membrane</keyword>
<keyword evidence="2" id="KW-1003">Cell membrane</keyword>
<dbReference type="GO" id="GO:0005886">
    <property type="term" value="C:plasma membrane"/>
    <property type="evidence" value="ECO:0007669"/>
    <property type="project" value="UniProtKB-SubCell"/>
</dbReference>
<keyword evidence="8" id="KW-0807">Transducer</keyword>
<keyword evidence="13" id="KW-1185">Reference proteome</keyword>
<feature type="transmembrane region" description="Helical" evidence="10">
    <location>
        <begin position="16"/>
        <end position="39"/>
    </location>
</feature>
<evidence type="ECO:0000256" key="7">
    <source>
        <dbReference type="ARBA" id="ARBA00023170"/>
    </source>
</evidence>
<dbReference type="PRINTS" id="PR00237">
    <property type="entry name" value="GPCRRHODOPSN"/>
</dbReference>
<dbReference type="GeneID" id="119740453"/>